<dbReference type="EMBL" id="CP121472">
    <property type="protein sequence ID" value="WPL17950.1"/>
    <property type="molecule type" value="Genomic_DNA"/>
</dbReference>
<dbReference type="Gene3D" id="2.60.120.10">
    <property type="entry name" value="Jelly Rolls"/>
    <property type="match status" value="1"/>
</dbReference>
<keyword evidence="5" id="KW-0548">Nucleotidyltransferase</keyword>
<accession>A0ABZ0SEB8</accession>
<evidence type="ECO:0000259" key="12">
    <source>
        <dbReference type="Pfam" id="PF22640"/>
    </source>
</evidence>
<dbReference type="CDD" id="cd02509">
    <property type="entry name" value="GDP-M1P_Guanylyltransferase"/>
    <property type="match status" value="1"/>
</dbReference>
<evidence type="ECO:0000259" key="10">
    <source>
        <dbReference type="Pfam" id="PF00483"/>
    </source>
</evidence>
<comment type="catalytic activity">
    <reaction evidence="8">
        <text>alpha-D-mannose 1-phosphate + GTP + H(+) = GDP-alpha-D-mannose + diphosphate</text>
        <dbReference type="Rhea" id="RHEA:15229"/>
        <dbReference type="ChEBI" id="CHEBI:15378"/>
        <dbReference type="ChEBI" id="CHEBI:33019"/>
        <dbReference type="ChEBI" id="CHEBI:37565"/>
        <dbReference type="ChEBI" id="CHEBI:57527"/>
        <dbReference type="ChEBI" id="CHEBI:58409"/>
        <dbReference type="EC" id="2.7.7.13"/>
    </reaction>
</comment>
<dbReference type="Gene3D" id="3.90.550.10">
    <property type="entry name" value="Spore Coat Polysaccharide Biosynthesis Protein SpsA, Chain A"/>
    <property type="match status" value="1"/>
</dbReference>
<dbReference type="CDD" id="cd02213">
    <property type="entry name" value="cupin_PMI_typeII_C"/>
    <property type="match status" value="1"/>
</dbReference>
<reference evidence="13 14" key="1">
    <citation type="journal article" date="2023" name="Microorganisms">
        <title>Thiorhodovibrio frisius and Trv. litoralis spp. nov., Two Novel Members from a Clade of Fastidious Purple Sulfur Bacteria That Exhibit Unique Red-Shifted Light-Harvesting Capabilities.</title>
        <authorList>
            <person name="Methner A."/>
            <person name="Kuzyk S.B."/>
            <person name="Petersen J."/>
            <person name="Bauer S."/>
            <person name="Brinkmann H."/>
            <person name="Sichau K."/>
            <person name="Wanner G."/>
            <person name="Wolf J."/>
            <person name="Neumann-Schaal M."/>
            <person name="Henke P."/>
            <person name="Tank M."/>
            <person name="Sproer C."/>
            <person name="Bunk B."/>
            <person name="Overmann J."/>
        </authorList>
    </citation>
    <scope>NUCLEOTIDE SEQUENCE [LARGE SCALE GENOMIC DNA]</scope>
    <source>
        <strain evidence="13 14">DSM 6702</strain>
    </source>
</reference>
<evidence type="ECO:0000256" key="1">
    <source>
        <dbReference type="ARBA" id="ARBA00004823"/>
    </source>
</evidence>
<evidence type="ECO:0000256" key="7">
    <source>
        <dbReference type="ARBA" id="ARBA00023134"/>
    </source>
</evidence>
<dbReference type="InterPro" id="IPR029044">
    <property type="entry name" value="Nucleotide-diphossugar_trans"/>
</dbReference>
<dbReference type="InterPro" id="IPR014710">
    <property type="entry name" value="RmlC-like_jellyroll"/>
</dbReference>
<feature type="domain" description="Mannose-6-phosphate isomerase type II C-terminal" evidence="11">
    <location>
        <begin position="372"/>
        <end position="486"/>
    </location>
</feature>
<dbReference type="InterPro" id="IPR001538">
    <property type="entry name" value="Man6P_isomerase-2_C"/>
</dbReference>
<proteinExistence type="inferred from homology"/>
<evidence type="ECO:0000256" key="2">
    <source>
        <dbReference type="ARBA" id="ARBA00006115"/>
    </source>
</evidence>
<sequence>MLLQPVILSGGSGSRLWPLSREAYPKQFLPLTSEHTMLQETVRRIDGLAAEHPRLAMEARAPIVVCNQSHRFLVAEQFRLMERALAAIVLEPIGRNTAPALTLAALTATADAADPVLLVMPADHVIANDQGFRAAVADGLQLADDGAVVTFGIVPSKPETGYGYLRQGAGLEQPALNGRTFRLEAFVEKPDLDQAQAYLASGQYLWNSGLFMLKASVWIALIERFRPDIATAAAAALSGQRNAENFIHVSAEAFAACPSDSIDYAVMEPLSASQTADDPPLLLLPLDVGWSDVGAWSALWEVRERDEQGNVLDGDAFAHNSRNNLLLAQHRMLAAVGVEDLIVVETADAVLVAHKNHAQDVKAVTQFLSKSKRNEHLDHQRVHRPWGAFSGIDKGARYQVKRLTVKPGHALSLQMHHHRAEHWIVVSGTAKVTCDDQVQLLTENQSTYIPVGARHRLENPGTIPLEIIEVQSGSYLGEDDIVRFEDVYQRTQEPC</sequence>
<evidence type="ECO:0000256" key="9">
    <source>
        <dbReference type="RuleBase" id="RU004190"/>
    </source>
</evidence>
<dbReference type="InterPro" id="IPR011051">
    <property type="entry name" value="RmlC_Cupin_sf"/>
</dbReference>
<keyword evidence="14" id="KW-1185">Reference proteome</keyword>
<dbReference type="InterPro" id="IPR006375">
    <property type="entry name" value="Man1P_GuaTrfase/Man6P_Isoase"/>
</dbReference>
<comment type="pathway">
    <text evidence="1">Nucleotide-sugar biosynthesis; GDP-alpha-D-mannose biosynthesis; GDP-alpha-D-mannose from alpha-D-mannose 1-phosphate (GTP route): step 1/1.</text>
</comment>
<dbReference type="SUPFAM" id="SSF53448">
    <property type="entry name" value="Nucleotide-diphospho-sugar transferases"/>
    <property type="match status" value="1"/>
</dbReference>
<dbReference type="Pfam" id="PF22640">
    <property type="entry name" value="ManC_GMP_beta-helix"/>
    <property type="match status" value="1"/>
</dbReference>
<dbReference type="RefSeq" id="WP_328983749.1">
    <property type="nucleotide sequence ID" value="NZ_CP121472.1"/>
</dbReference>
<dbReference type="InterPro" id="IPR051161">
    <property type="entry name" value="Mannose-6P_isomerase_type2"/>
</dbReference>
<dbReference type="InterPro" id="IPR005835">
    <property type="entry name" value="NTP_transferase_dom"/>
</dbReference>
<protein>
    <recommendedName>
        <fullName evidence="3">mannose-1-phosphate guanylyltransferase</fullName>
        <ecNumber evidence="3">2.7.7.13</ecNumber>
    </recommendedName>
</protein>
<keyword evidence="6" id="KW-0547">Nucleotide-binding</keyword>
<evidence type="ECO:0000256" key="3">
    <source>
        <dbReference type="ARBA" id="ARBA00012387"/>
    </source>
</evidence>
<dbReference type="InterPro" id="IPR049577">
    <property type="entry name" value="GMPP_N"/>
</dbReference>
<dbReference type="Pfam" id="PF00483">
    <property type="entry name" value="NTP_transferase"/>
    <property type="match status" value="1"/>
</dbReference>
<evidence type="ECO:0000256" key="8">
    <source>
        <dbReference type="ARBA" id="ARBA00047343"/>
    </source>
</evidence>
<evidence type="ECO:0000313" key="13">
    <source>
        <dbReference type="EMBL" id="WPL17950.1"/>
    </source>
</evidence>
<dbReference type="PANTHER" id="PTHR46390">
    <property type="entry name" value="MANNOSE-1-PHOSPHATE GUANYLYLTRANSFERASE"/>
    <property type="match status" value="1"/>
</dbReference>
<evidence type="ECO:0000256" key="4">
    <source>
        <dbReference type="ARBA" id="ARBA00022679"/>
    </source>
</evidence>
<organism evidence="13 14">
    <name type="scientific">Thiorhodovibrio winogradskyi</name>
    <dbReference type="NCBI Taxonomy" id="77007"/>
    <lineage>
        <taxon>Bacteria</taxon>
        <taxon>Pseudomonadati</taxon>
        <taxon>Pseudomonadota</taxon>
        <taxon>Gammaproteobacteria</taxon>
        <taxon>Chromatiales</taxon>
        <taxon>Chromatiaceae</taxon>
        <taxon>Thiorhodovibrio</taxon>
    </lineage>
</organism>
<evidence type="ECO:0000256" key="6">
    <source>
        <dbReference type="ARBA" id="ARBA00022741"/>
    </source>
</evidence>
<comment type="similarity">
    <text evidence="2 9">Belongs to the mannose-6-phosphate isomerase type 2 family.</text>
</comment>
<dbReference type="NCBIfam" id="TIGR01479">
    <property type="entry name" value="GMP_PMI"/>
    <property type="match status" value="1"/>
</dbReference>
<dbReference type="Pfam" id="PF01050">
    <property type="entry name" value="MannoseP_isomer"/>
    <property type="match status" value="1"/>
</dbReference>
<dbReference type="EC" id="2.7.7.13" evidence="3"/>
<dbReference type="PANTHER" id="PTHR46390:SF1">
    <property type="entry name" value="MANNOSE-1-PHOSPHATE GUANYLYLTRANSFERASE"/>
    <property type="match status" value="1"/>
</dbReference>
<keyword evidence="7" id="KW-0342">GTP-binding</keyword>
<name>A0ABZ0SEB8_9GAMM</name>
<evidence type="ECO:0000256" key="5">
    <source>
        <dbReference type="ARBA" id="ARBA00022695"/>
    </source>
</evidence>
<feature type="domain" description="MannoseP isomerase/GMP-like beta-helix" evidence="12">
    <location>
        <begin position="320"/>
        <end position="365"/>
    </location>
</feature>
<gene>
    <name evidence="13" type="primary">algA</name>
    <name evidence="13" type="ORF">Thiowin_02993</name>
</gene>
<feature type="domain" description="Nucleotidyl transferase" evidence="10">
    <location>
        <begin position="5"/>
        <end position="308"/>
    </location>
</feature>
<dbReference type="SUPFAM" id="SSF51182">
    <property type="entry name" value="RmlC-like cupins"/>
    <property type="match status" value="1"/>
</dbReference>
<evidence type="ECO:0000313" key="14">
    <source>
        <dbReference type="Proteomes" id="UP001432180"/>
    </source>
</evidence>
<dbReference type="InterPro" id="IPR054566">
    <property type="entry name" value="ManC/GMP-like_b-helix"/>
</dbReference>
<dbReference type="Proteomes" id="UP001432180">
    <property type="component" value="Chromosome"/>
</dbReference>
<evidence type="ECO:0000259" key="11">
    <source>
        <dbReference type="Pfam" id="PF01050"/>
    </source>
</evidence>
<keyword evidence="4" id="KW-0808">Transferase</keyword>